<dbReference type="Pfam" id="PF00593">
    <property type="entry name" value="TonB_dep_Rec_b-barrel"/>
    <property type="match status" value="1"/>
</dbReference>
<evidence type="ECO:0000256" key="6">
    <source>
        <dbReference type="ARBA" id="ARBA00023065"/>
    </source>
</evidence>
<organism evidence="15 16">
    <name type="scientific">Gemmatimonas aurantiaca</name>
    <dbReference type="NCBI Taxonomy" id="173480"/>
    <lineage>
        <taxon>Bacteria</taxon>
        <taxon>Pseudomonadati</taxon>
        <taxon>Gemmatimonadota</taxon>
        <taxon>Gemmatimonadia</taxon>
        <taxon>Gemmatimonadales</taxon>
        <taxon>Gemmatimonadaceae</taxon>
        <taxon>Gemmatimonas</taxon>
    </lineage>
</organism>
<keyword evidence="7 11" id="KW-0798">TonB box</keyword>
<evidence type="ECO:0000259" key="13">
    <source>
        <dbReference type="Pfam" id="PF00593"/>
    </source>
</evidence>
<feature type="signal peptide" evidence="12">
    <location>
        <begin position="1"/>
        <end position="23"/>
    </location>
</feature>
<keyword evidence="3 10" id="KW-1134">Transmembrane beta strand</keyword>
<dbReference type="InterPro" id="IPR008969">
    <property type="entry name" value="CarboxyPept-like_regulatory"/>
</dbReference>
<evidence type="ECO:0000256" key="12">
    <source>
        <dbReference type="SAM" id="SignalP"/>
    </source>
</evidence>
<evidence type="ECO:0000256" key="2">
    <source>
        <dbReference type="ARBA" id="ARBA00022448"/>
    </source>
</evidence>
<dbReference type="InterPro" id="IPR039426">
    <property type="entry name" value="TonB-dep_rcpt-like"/>
</dbReference>
<feature type="domain" description="TonB-dependent receptor plug" evidence="14">
    <location>
        <begin position="128"/>
        <end position="244"/>
    </location>
</feature>
<dbReference type="SUPFAM" id="SSF56935">
    <property type="entry name" value="Porins"/>
    <property type="match status" value="1"/>
</dbReference>
<dbReference type="Pfam" id="PF07715">
    <property type="entry name" value="Plug"/>
    <property type="match status" value="1"/>
</dbReference>
<keyword evidence="9 10" id="KW-0998">Cell outer membrane</keyword>
<dbReference type="PROSITE" id="PS00018">
    <property type="entry name" value="EF_HAND_1"/>
    <property type="match status" value="1"/>
</dbReference>
<evidence type="ECO:0000313" key="15">
    <source>
        <dbReference type="EMBL" id="HCT56131.1"/>
    </source>
</evidence>
<proteinExistence type="inferred from homology"/>
<comment type="caution">
    <text evidence="15">The sequence shown here is derived from an EMBL/GenBank/DDBJ whole genome shotgun (WGS) entry which is preliminary data.</text>
</comment>
<dbReference type="InterPro" id="IPR036942">
    <property type="entry name" value="Beta-barrel_TonB_sf"/>
</dbReference>
<keyword evidence="5 12" id="KW-0732">Signal</keyword>
<evidence type="ECO:0000256" key="10">
    <source>
        <dbReference type="PROSITE-ProRule" id="PRU01360"/>
    </source>
</evidence>
<dbReference type="PROSITE" id="PS52016">
    <property type="entry name" value="TONB_DEPENDENT_REC_3"/>
    <property type="match status" value="1"/>
</dbReference>
<dbReference type="Proteomes" id="UP000264071">
    <property type="component" value="Unassembled WGS sequence"/>
</dbReference>
<dbReference type="InterPro" id="IPR018247">
    <property type="entry name" value="EF_Hand_1_Ca_BS"/>
</dbReference>
<evidence type="ECO:0000313" key="16">
    <source>
        <dbReference type="Proteomes" id="UP000264071"/>
    </source>
</evidence>
<feature type="domain" description="TonB-dependent receptor-like beta-barrel" evidence="13">
    <location>
        <begin position="407"/>
        <end position="798"/>
    </location>
</feature>
<dbReference type="NCBIfam" id="TIGR04056">
    <property type="entry name" value="OMP_RagA_SusC"/>
    <property type="match status" value="1"/>
</dbReference>
<evidence type="ECO:0000256" key="7">
    <source>
        <dbReference type="ARBA" id="ARBA00023077"/>
    </source>
</evidence>
<dbReference type="PANTHER" id="PTHR30069">
    <property type="entry name" value="TONB-DEPENDENT OUTER MEMBRANE RECEPTOR"/>
    <property type="match status" value="1"/>
</dbReference>
<dbReference type="AlphaFoldDB" id="A0A3D4V4U2"/>
<dbReference type="GO" id="GO:0009279">
    <property type="term" value="C:cell outer membrane"/>
    <property type="evidence" value="ECO:0007669"/>
    <property type="project" value="UniProtKB-SubCell"/>
</dbReference>
<evidence type="ECO:0000256" key="1">
    <source>
        <dbReference type="ARBA" id="ARBA00004571"/>
    </source>
</evidence>
<keyword evidence="4 10" id="KW-0812">Transmembrane</keyword>
<comment type="similarity">
    <text evidence="10 11">Belongs to the TonB-dependent receptor family.</text>
</comment>
<dbReference type="EMBL" id="DPIY01000004">
    <property type="protein sequence ID" value="HCT56131.1"/>
    <property type="molecule type" value="Genomic_DNA"/>
</dbReference>
<dbReference type="InterPro" id="IPR012910">
    <property type="entry name" value="Plug_dom"/>
</dbReference>
<keyword evidence="8 10" id="KW-0472">Membrane</keyword>
<evidence type="ECO:0000256" key="11">
    <source>
        <dbReference type="RuleBase" id="RU003357"/>
    </source>
</evidence>
<dbReference type="GO" id="GO:0015344">
    <property type="term" value="F:siderophore uptake transmembrane transporter activity"/>
    <property type="evidence" value="ECO:0007669"/>
    <property type="project" value="TreeGrafter"/>
</dbReference>
<evidence type="ECO:0000259" key="14">
    <source>
        <dbReference type="Pfam" id="PF07715"/>
    </source>
</evidence>
<dbReference type="Pfam" id="PF13715">
    <property type="entry name" value="CarbopepD_reg_2"/>
    <property type="match status" value="1"/>
</dbReference>
<comment type="subcellular location">
    <subcellularLocation>
        <location evidence="1 10">Cell outer membrane</location>
        <topology evidence="1 10">Multi-pass membrane protein</topology>
    </subcellularLocation>
</comment>
<dbReference type="GO" id="GO:0044718">
    <property type="term" value="P:siderophore transmembrane transport"/>
    <property type="evidence" value="ECO:0007669"/>
    <property type="project" value="TreeGrafter"/>
</dbReference>
<evidence type="ECO:0000256" key="4">
    <source>
        <dbReference type="ARBA" id="ARBA00022692"/>
    </source>
</evidence>
<name>A0A3D4V4U2_9BACT</name>
<dbReference type="Gene3D" id="2.170.130.10">
    <property type="entry name" value="TonB-dependent receptor, plug domain"/>
    <property type="match status" value="1"/>
</dbReference>
<dbReference type="PANTHER" id="PTHR30069:SF53">
    <property type="entry name" value="COLICIN I RECEPTOR-RELATED"/>
    <property type="match status" value="1"/>
</dbReference>
<dbReference type="Gene3D" id="2.60.40.1120">
    <property type="entry name" value="Carboxypeptidase-like, regulatory domain"/>
    <property type="match status" value="1"/>
</dbReference>
<reference evidence="15 16" key="1">
    <citation type="journal article" date="2018" name="Nat. Biotechnol.">
        <title>A standardized bacterial taxonomy based on genome phylogeny substantially revises the tree of life.</title>
        <authorList>
            <person name="Parks D.H."/>
            <person name="Chuvochina M."/>
            <person name="Waite D.W."/>
            <person name="Rinke C."/>
            <person name="Skarshewski A."/>
            <person name="Chaumeil P.A."/>
            <person name="Hugenholtz P."/>
        </authorList>
    </citation>
    <scope>NUCLEOTIDE SEQUENCE [LARGE SCALE GENOMIC DNA]</scope>
    <source>
        <strain evidence="15">UBA8844</strain>
    </source>
</reference>
<evidence type="ECO:0000256" key="3">
    <source>
        <dbReference type="ARBA" id="ARBA00022452"/>
    </source>
</evidence>
<keyword evidence="6" id="KW-0406">Ion transport</keyword>
<gene>
    <name evidence="15" type="ORF">DGD08_02850</name>
</gene>
<keyword evidence="2 10" id="KW-0813">Transport</keyword>
<evidence type="ECO:0000256" key="5">
    <source>
        <dbReference type="ARBA" id="ARBA00022729"/>
    </source>
</evidence>
<dbReference type="InterPro" id="IPR023996">
    <property type="entry name" value="TonB-dep_OMP_SusC/RagA"/>
</dbReference>
<sequence length="1017" mass="109419">MRHRAGAVLLLGLVGLLPAPVVAQDGRVVRGRVTDAGTQGPLQAAQVLITGTRLGSLTDGDGRYVIRGVGGTSVEVRVVRLGYQPQTRTVTLSGPETTVDVALEVSAKALDAVVTTATGEQSRRSYGNVVATVRADSLAEKAAATNVNELLQGRIAGVQVLQGAGQTGTSSSIRIRGTSSLSLSNEPLIIIDGVRIDNSPVPGNYSTQRINNFSSINPEEIESVDVLKGPSASALYGTAAANGVLVIKTKRGRTGTTRWNISAETGQVSQPAEFFDNYRAWGRNLVGGTPAAAAVLCRVSDKSLGRCVQDSLTTFNPLSNPETTPFATQPRAQLGINASGGNENLRYFFGVERVEETGPYRMPDAEIARLTTVRGTRPTGRQIEPNQLTQTSLRGNFTFPLGKKADLSLSTGYSDRSLLSPFDGGFFAGLSFQSFFAPGFRTAYNGNSAQFMGDILSVEQFRRDQRFTGSSQLEWKPFTWLANRAVVGLDQLGGYSYRFSRANEGTVTGWGPPGQTGGKDATRSVFSRYSVDLGSTASFTLSPSISSKTSVGAQWFKDTQYETVVQGYTLPPGAQTPNSASIRTSSEFTSENATYGAYVQQDFAWNERLFLTGSVRTDQNSAFGRNAGNTAYPRAAVSYVISDESWFPASTHLNNLRLRAAWGRAGVQPGTIAALQFLSANTVPLGGTEVGALRLAAIGNADLRPEVTTEIETGFDVALLNNRINVEATYFRKRSTDALFQNPLPPSYGAGANQWQNIAAVQNAGAELSFDVRLLNRDWLTWNAQLNGSLIRNKLVDAGNAQLAVTQGSRNVVGYPTFGLWARPIISFADANGDGILTEREIVLGDTAEYRGPTLPVREAGWTNTFGFLKNQLQVSTLLDYRGGHYNQWGFENQRCISGNCRAVNDPSAPLADQAAAVTTTSALLGNSVWGYFVQNDFIRFRELSVSYTLPTSWAGRLKSSRATVAVVGRNIGLLWTRYPGIDPESNGSVNNTGGGNNDYFSAPLLRYWTLRVNLGF</sequence>
<dbReference type="InterPro" id="IPR023997">
    <property type="entry name" value="TonB-dep_OMP_SusC/RagA_CS"/>
</dbReference>
<dbReference type="OMA" id="ARNICYI"/>
<accession>A0A3D4V4U2</accession>
<dbReference type="SUPFAM" id="SSF49464">
    <property type="entry name" value="Carboxypeptidase regulatory domain-like"/>
    <property type="match status" value="1"/>
</dbReference>
<evidence type="ECO:0000256" key="9">
    <source>
        <dbReference type="ARBA" id="ARBA00023237"/>
    </source>
</evidence>
<dbReference type="InterPro" id="IPR000531">
    <property type="entry name" value="Beta-barrel_TonB"/>
</dbReference>
<evidence type="ECO:0000256" key="8">
    <source>
        <dbReference type="ARBA" id="ARBA00023136"/>
    </source>
</evidence>
<feature type="chain" id="PRO_5017600745" evidence="12">
    <location>
        <begin position="24"/>
        <end position="1017"/>
    </location>
</feature>
<protein>
    <submittedName>
        <fullName evidence="15">SusC/RagA family TonB-linked outer membrane protein</fullName>
    </submittedName>
</protein>
<dbReference type="InterPro" id="IPR037066">
    <property type="entry name" value="Plug_dom_sf"/>
</dbReference>
<dbReference type="Gene3D" id="2.40.170.20">
    <property type="entry name" value="TonB-dependent receptor, beta-barrel domain"/>
    <property type="match status" value="1"/>
</dbReference>
<dbReference type="NCBIfam" id="TIGR04057">
    <property type="entry name" value="SusC_RagA_signa"/>
    <property type="match status" value="1"/>
</dbReference>